<evidence type="ECO:0000259" key="8">
    <source>
        <dbReference type="Pfam" id="PF00361"/>
    </source>
</evidence>
<geneLocation type="mitochondrion" evidence="9"/>
<protein>
    <submittedName>
        <fullName evidence="9">NADH dehydrogenase subunit 2</fullName>
    </submittedName>
</protein>
<keyword evidence="6 7" id="KW-0472">Membrane</keyword>
<feature type="transmembrane region" description="Helical" evidence="7">
    <location>
        <begin position="12"/>
        <end position="32"/>
    </location>
</feature>
<feature type="transmembrane region" description="Helical" evidence="7">
    <location>
        <begin position="282"/>
        <end position="303"/>
    </location>
</feature>
<sequence length="582" mass="65451">MLLLFENDLKSIIPELFLVISFVLLLLYGLFLSSSNEKSQLQSYNIAFQNDTNINTNIRSLTGYQNFQLLTLNSSWISILVLLLTCILLCNNPIGKILIFYNSFFLDDFSRFLKVLVVIGTALSILISFSYYQQERLNWYELQTIICLSSSSLLFLISSVDFISIYLVVELQSLCFYVLAGIKRDSEFSTEAGLKYFLLGALSSGLLLFGCGLIYGFTGLTYLSELSKILQSQASGYPILLDTSFEQLNNLSVHFNKEWGNSFSSFYELFSVQFSEIRNLDLGIIFILVGFLFKLTAVPFHTWAPDVYEGAPTCITAYFAIVPKIAILGILVRICYTCFYDSFLSVQKILIVSSIGSMILGSYAALSQNKMKRLLAWSSIGHVGFLLIAVCSGTVEGLQALCVYLVIYLIMTINLFTLVLAPLRREIITHGDGIEENRASHQSFYSSKTNVKHIKYITDLSFLAKINPVLAITLTITMFSIAGIPPLAGFFSKAFLMFVAMSACQYILAIIAILTSVISCFYYIRLVKIMYFEKSKKQLFFVKQNKEISLVFGITFIFILFFCLNPSSLFVCTHLSALQLSS</sequence>
<dbReference type="RefSeq" id="YP_009861078.1">
    <property type="nucleotide sequence ID" value="NC_048968.1"/>
</dbReference>
<keyword evidence="9" id="KW-0496">Mitochondrion</keyword>
<evidence type="ECO:0000256" key="3">
    <source>
        <dbReference type="ARBA" id="ARBA00022967"/>
    </source>
</evidence>
<dbReference type="AlphaFoldDB" id="A0A6M8U614"/>
<feature type="transmembrane region" description="Helical" evidence="7">
    <location>
        <begin position="112"/>
        <end position="132"/>
    </location>
</feature>
<name>A0A6M8U614_9CHLO</name>
<dbReference type="Pfam" id="PF00361">
    <property type="entry name" value="Proton_antipo_M"/>
    <property type="match status" value="1"/>
</dbReference>
<feature type="transmembrane region" description="Helical" evidence="7">
    <location>
        <begin position="76"/>
        <end position="100"/>
    </location>
</feature>
<organism evidence="9">
    <name type="scientific">Jaagichlorella hainangensis</name>
    <dbReference type="NCBI Taxonomy" id="445995"/>
    <lineage>
        <taxon>Eukaryota</taxon>
        <taxon>Viridiplantae</taxon>
        <taxon>Chlorophyta</taxon>
        <taxon>core chlorophytes</taxon>
        <taxon>Trebouxiophyceae</taxon>
        <taxon>Watanabeales</taxon>
        <taxon>Watanabeaceae</taxon>
        <taxon>Jaagichlorella</taxon>
    </lineage>
</organism>
<evidence type="ECO:0000256" key="5">
    <source>
        <dbReference type="ARBA" id="ARBA00023027"/>
    </source>
</evidence>
<dbReference type="InterPro" id="IPR010096">
    <property type="entry name" value="NADH-Q_OxRdtase_suN/2"/>
</dbReference>
<keyword evidence="2 7" id="KW-0812">Transmembrane</keyword>
<feature type="transmembrane region" description="Helical" evidence="7">
    <location>
        <begin position="548"/>
        <end position="571"/>
    </location>
</feature>
<evidence type="ECO:0000313" key="9">
    <source>
        <dbReference type="EMBL" id="QKJ84934.1"/>
    </source>
</evidence>
<keyword evidence="4 7" id="KW-1133">Transmembrane helix</keyword>
<evidence type="ECO:0000256" key="1">
    <source>
        <dbReference type="ARBA" id="ARBA00004141"/>
    </source>
</evidence>
<accession>A0A6M8U614</accession>
<feature type="transmembrane region" description="Helical" evidence="7">
    <location>
        <begin position="494"/>
        <end position="527"/>
    </location>
</feature>
<reference evidence="9" key="1">
    <citation type="journal article" date="2020" name="Mitochondrial DNA Part B Resour">
        <title>The complete mitochondrial genome of the rubber tree endophytic alga Heveochlorella hainangensis.</title>
        <authorList>
            <person name="Yu B."/>
            <person name="Ma S."/>
            <person name="Han B."/>
            <person name="Fu L."/>
            <person name="Tan D."/>
            <person name="Sun X."/>
            <person name="Zhang J."/>
        </authorList>
    </citation>
    <scope>NUCLEOTIDE SEQUENCE</scope>
</reference>
<feature type="transmembrane region" description="Helical" evidence="7">
    <location>
        <begin position="139"/>
        <end position="157"/>
    </location>
</feature>
<evidence type="ECO:0000256" key="6">
    <source>
        <dbReference type="ARBA" id="ARBA00023136"/>
    </source>
</evidence>
<dbReference type="GO" id="GO:0008137">
    <property type="term" value="F:NADH dehydrogenase (ubiquinone) activity"/>
    <property type="evidence" value="ECO:0007669"/>
    <property type="project" value="InterPro"/>
</dbReference>
<dbReference type="HAMAP" id="MF_00445">
    <property type="entry name" value="NDH1_NuoN_1"/>
    <property type="match status" value="1"/>
</dbReference>
<dbReference type="InterPro" id="IPR001750">
    <property type="entry name" value="ND/Mrp_TM"/>
</dbReference>
<comment type="subcellular location">
    <subcellularLocation>
        <location evidence="1">Membrane</location>
        <topology evidence="1">Multi-pass membrane protein</topology>
    </subcellularLocation>
</comment>
<proteinExistence type="inferred from homology"/>
<dbReference type="PANTHER" id="PTHR22773">
    <property type="entry name" value="NADH DEHYDROGENASE"/>
    <property type="match status" value="1"/>
</dbReference>
<feature type="domain" description="NADH:quinone oxidoreductase/Mrp antiporter transmembrane" evidence="8">
    <location>
        <begin position="160"/>
        <end position="519"/>
    </location>
</feature>
<evidence type="ECO:0000256" key="7">
    <source>
        <dbReference type="SAM" id="Phobius"/>
    </source>
</evidence>
<dbReference type="GeneID" id="55748042"/>
<feature type="transmembrane region" description="Helical" evidence="7">
    <location>
        <begin position="469"/>
        <end position="488"/>
    </location>
</feature>
<dbReference type="EMBL" id="MN966687">
    <property type="protein sequence ID" value="QKJ84934.1"/>
    <property type="molecule type" value="Genomic_DNA"/>
</dbReference>
<keyword evidence="3" id="KW-1278">Translocase</keyword>
<dbReference type="GO" id="GO:0016020">
    <property type="term" value="C:membrane"/>
    <property type="evidence" value="ECO:0007669"/>
    <property type="project" value="UniProtKB-SubCell"/>
</dbReference>
<feature type="transmembrane region" description="Helical" evidence="7">
    <location>
        <begin position="315"/>
        <end position="334"/>
    </location>
</feature>
<evidence type="ECO:0000256" key="4">
    <source>
        <dbReference type="ARBA" id="ARBA00022989"/>
    </source>
</evidence>
<gene>
    <name evidence="9" type="primary">nad2</name>
</gene>
<keyword evidence="5" id="KW-0520">NAD</keyword>
<dbReference type="GO" id="GO:0042773">
    <property type="term" value="P:ATP synthesis coupled electron transport"/>
    <property type="evidence" value="ECO:0007669"/>
    <property type="project" value="InterPro"/>
</dbReference>
<feature type="transmembrane region" description="Helical" evidence="7">
    <location>
        <begin position="194"/>
        <end position="217"/>
    </location>
</feature>
<feature type="transmembrane region" description="Helical" evidence="7">
    <location>
        <begin position="401"/>
        <end position="421"/>
    </location>
</feature>
<feature type="transmembrane region" description="Helical" evidence="7">
    <location>
        <begin position="374"/>
        <end position="395"/>
    </location>
</feature>
<evidence type="ECO:0000256" key="2">
    <source>
        <dbReference type="ARBA" id="ARBA00022692"/>
    </source>
</evidence>